<dbReference type="Proteomes" id="UP000295601">
    <property type="component" value="Unassembled WGS sequence"/>
</dbReference>
<dbReference type="Gene3D" id="3.30.70.1430">
    <property type="entry name" value="Multidrug efflux transporter AcrB pore domain"/>
    <property type="match status" value="2"/>
</dbReference>
<feature type="transmembrane region" description="Helical" evidence="2">
    <location>
        <begin position="617"/>
        <end position="639"/>
    </location>
</feature>
<name>A0A4R6S8A1_9MICO</name>
<feature type="transmembrane region" description="Helical" evidence="2">
    <location>
        <begin position="1043"/>
        <end position="1064"/>
    </location>
</feature>
<dbReference type="GO" id="GO:0005886">
    <property type="term" value="C:plasma membrane"/>
    <property type="evidence" value="ECO:0007669"/>
    <property type="project" value="TreeGrafter"/>
</dbReference>
<keyword evidence="2" id="KW-1133">Transmembrane helix</keyword>
<dbReference type="PRINTS" id="PR00702">
    <property type="entry name" value="ACRIFLAVINRP"/>
</dbReference>
<feature type="transmembrane region" description="Helical" evidence="2">
    <location>
        <begin position="999"/>
        <end position="1022"/>
    </location>
</feature>
<dbReference type="PROSITE" id="PS50156">
    <property type="entry name" value="SSD"/>
    <property type="match status" value="1"/>
</dbReference>
<feature type="transmembrane region" description="Helical" evidence="2">
    <location>
        <begin position="945"/>
        <end position="964"/>
    </location>
</feature>
<dbReference type="Pfam" id="PF00873">
    <property type="entry name" value="ACR_tran"/>
    <property type="match status" value="2"/>
</dbReference>
<feature type="compositionally biased region" description="Basic and acidic residues" evidence="1">
    <location>
        <begin position="1466"/>
        <end position="1477"/>
    </location>
</feature>
<dbReference type="InterPro" id="IPR000731">
    <property type="entry name" value="SSD"/>
</dbReference>
<proteinExistence type="predicted"/>
<dbReference type="Gene3D" id="1.20.1640.10">
    <property type="entry name" value="Multidrug efflux transporter AcrB transmembrane domain"/>
    <property type="match status" value="2"/>
</dbReference>
<organism evidence="4 5">
    <name type="scientific">Leucobacter luti</name>
    <dbReference type="NCBI Taxonomy" id="340320"/>
    <lineage>
        <taxon>Bacteria</taxon>
        <taxon>Bacillati</taxon>
        <taxon>Actinomycetota</taxon>
        <taxon>Actinomycetes</taxon>
        <taxon>Micrococcales</taxon>
        <taxon>Microbacteriaceae</taxon>
        <taxon>Leucobacter</taxon>
    </lineage>
</organism>
<evidence type="ECO:0000313" key="5">
    <source>
        <dbReference type="Proteomes" id="UP000295601"/>
    </source>
</evidence>
<feature type="compositionally biased region" description="Basic and acidic residues" evidence="1">
    <location>
        <begin position="1684"/>
        <end position="1704"/>
    </location>
</feature>
<reference evidence="4 5" key="1">
    <citation type="submission" date="2019-03" db="EMBL/GenBank/DDBJ databases">
        <title>Genomic analyses of the natural microbiome of Caenorhabditis elegans.</title>
        <authorList>
            <person name="Samuel B."/>
        </authorList>
    </citation>
    <scope>NUCLEOTIDE SEQUENCE [LARGE SCALE GENOMIC DNA]</scope>
    <source>
        <strain evidence="4 5">JUb18</strain>
    </source>
</reference>
<feature type="region of interest" description="Disordered" evidence="1">
    <location>
        <begin position="1106"/>
        <end position="1126"/>
    </location>
</feature>
<keyword evidence="2" id="KW-0472">Membrane</keyword>
<dbReference type="GO" id="GO:0042910">
    <property type="term" value="F:xenobiotic transmembrane transporter activity"/>
    <property type="evidence" value="ECO:0007669"/>
    <property type="project" value="TreeGrafter"/>
</dbReference>
<dbReference type="SUPFAM" id="SSF82693">
    <property type="entry name" value="Multidrug efflux transporter AcrB pore domain, PN1, PN2, PC1 and PC2 subdomains"/>
    <property type="match status" value="2"/>
</dbReference>
<dbReference type="PANTHER" id="PTHR32063:SF0">
    <property type="entry name" value="SWARMING MOTILITY PROTEIN SWRC"/>
    <property type="match status" value="1"/>
</dbReference>
<feature type="region of interest" description="Disordered" evidence="1">
    <location>
        <begin position="1149"/>
        <end position="1191"/>
    </location>
</feature>
<evidence type="ECO:0000259" key="3">
    <source>
        <dbReference type="PROSITE" id="PS50156"/>
    </source>
</evidence>
<dbReference type="Gene3D" id="3.30.2090.10">
    <property type="entry name" value="Multidrug efflux transporter AcrB TolC docking domain, DN and DC subdomains"/>
    <property type="match status" value="2"/>
</dbReference>
<keyword evidence="5" id="KW-1185">Reference proteome</keyword>
<feature type="compositionally biased region" description="Basic and acidic residues" evidence="1">
    <location>
        <begin position="1271"/>
        <end position="1284"/>
    </location>
</feature>
<feature type="compositionally biased region" description="Low complexity" evidence="1">
    <location>
        <begin position="1180"/>
        <end position="1191"/>
    </location>
</feature>
<feature type="compositionally biased region" description="Low complexity" evidence="1">
    <location>
        <begin position="1453"/>
        <end position="1464"/>
    </location>
</feature>
<dbReference type="SUPFAM" id="SSF82714">
    <property type="entry name" value="Multidrug efflux transporter AcrB TolC docking domain, DN and DC subdomains"/>
    <property type="match status" value="1"/>
</dbReference>
<gene>
    <name evidence="4" type="ORF">EDF62_0346</name>
</gene>
<accession>A0A4R6S8A1</accession>
<comment type="caution">
    <text evidence="4">The sequence shown here is derived from an EMBL/GenBank/DDBJ whole genome shotgun (WGS) entry which is preliminary data.</text>
</comment>
<dbReference type="InterPro" id="IPR001036">
    <property type="entry name" value="Acrflvin-R"/>
</dbReference>
<evidence type="ECO:0000313" key="4">
    <source>
        <dbReference type="EMBL" id="TDP95653.1"/>
    </source>
</evidence>
<feature type="compositionally biased region" description="Low complexity" evidence="1">
    <location>
        <begin position="1346"/>
        <end position="1358"/>
    </location>
</feature>
<feature type="region of interest" description="Disordered" evidence="1">
    <location>
        <begin position="1453"/>
        <end position="1704"/>
    </location>
</feature>
<feature type="transmembrane region" description="Helical" evidence="2">
    <location>
        <begin position="520"/>
        <end position="546"/>
    </location>
</feature>
<feature type="transmembrane region" description="Helical" evidence="2">
    <location>
        <begin position="423"/>
        <end position="442"/>
    </location>
</feature>
<feature type="transmembrane region" description="Helical" evidence="2">
    <location>
        <begin position="73"/>
        <end position="93"/>
    </location>
</feature>
<feature type="transmembrane region" description="Helical" evidence="2">
    <location>
        <begin position="1076"/>
        <end position="1101"/>
    </location>
</feature>
<feature type="compositionally biased region" description="Basic and acidic residues" evidence="1">
    <location>
        <begin position="1360"/>
        <end position="1381"/>
    </location>
</feature>
<protein>
    <submittedName>
        <fullName evidence="4">Multidrug efflux pump subunit AcrB</fullName>
    </submittedName>
</protein>
<feature type="compositionally biased region" description="Low complexity" evidence="1">
    <location>
        <begin position="1382"/>
        <end position="1434"/>
    </location>
</feature>
<feature type="transmembrane region" description="Helical" evidence="2">
    <location>
        <begin position="971"/>
        <end position="993"/>
    </location>
</feature>
<dbReference type="SUPFAM" id="SSF82866">
    <property type="entry name" value="Multidrug efflux transporter AcrB transmembrane domain"/>
    <property type="match status" value="2"/>
</dbReference>
<feature type="domain" description="SSD" evidence="3">
    <location>
        <begin position="460"/>
        <end position="577"/>
    </location>
</feature>
<evidence type="ECO:0000256" key="2">
    <source>
        <dbReference type="SAM" id="Phobius"/>
    </source>
</evidence>
<keyword evidence="2" id="KW-0812">Transmembrane</keyword>
<dbReference type="InterPro" id="IPR027463">
    <property type="entry name" value="AcrB_DN_DC_subdom"/>
</dbReference>
<dbReference type="EMBL" id="SNYA01000001">
    <property type="protein sequence ID" value="TDP95653.1"/>
    <property type="molecule type" value="Genomic_DNA"/>
</dbReference>
<evidence type="ECO:0000256" key="1">
    <source>
        <dbReference type="SAM" id="MobiDB-lite"/>
    </source>
</evidence>
<sequence length="1704" mass="175116">MACIRLRSPKRWKSAGETAPSVRRVRDFGMTPLSRVARAVWCRSTYSNALIRTSRGIIKLMHLLTALSLKNRALIALVTIVAAVFGLLGVGSLKQELMPSVQFPAIAVVTTYPGASPEVVNKEVSGPIETALRGVPQLESSTATSSTGASMVLAQFTYGVDIAATEQKVERAVSRINQMLPEAADTQVMSGSIDDFPVIQIAVTPAEGDTPEATAKLVERIALPELADIDGVRDAQLSGARPDRITIVPNAEALAAQGLTPQVIADTLQQSGVLVAAGSITEGDQTLSVQAGSSVTSAEDIAALPVAISAAQLAAQQQAAAEQQVPARPGVTPDVEEPVALTPLTIGELATVQLEPGPVQSISRVDGAPALTIGVTKMSAANTVDVSHAVQEKLTKLQDQLSGAKLSIIFDQAPYVEQSIETLTTEGLLGLLFAVLVILVFLMSVRATLVTAISIPTSVLLTFIGLNFADYTLNMLTLGALTISIGRVVDDSIVVIENIKRHLVSDTDRSATIIRAVREVAGAITASTITTVAVFLPMAFVAGMVGELFRPFAFTVTIALAASLLVSLTIVPVLAYWFLKPERSGRRATTVSQKPDQPTRLQRWYRPVIDWTLRRPAVTLLVSALVFGGTVALGMSPLLKTNFMGADEQNSVGLVQTLAPGTSLDAQLAQVERVEGALADVPAVETVQVTVGNGGGGMAAIFGGGGDGAVNYSLTTDPDANQEQAQDAIRAAVDSLEYAGEFSLGQSGGGVTTSSAIEVNVTAPDQATLETASTAVLDALSEQKELKQVESDLGLSRPYLSITVDRAAAAAAGLTEAGVAGQVAQQMQPREIGQITLDADTTSVYLSDGVEPTDQASVAALPIQTAVGPQTLDTLATIAVADGPVTIRTQDNARMVTVSALSQGDDLSAASAAVTAALDTVELPAGASASIGGVMTQQSEAFEQLGIALLAAILIVYVVMVATFRSLLQPLLLLISVPFAATGAIVLLVLTGIPLGVASLIGVLMLIGIVVTNAIVLIDLVNQYREKGESLKHAVTHGALQRLRPIVMTALATILALTPMALGITGKGGFISQPLAVVVIGGLLTSTIMTLVVLPTLYYAVERRREGRADRRATRKPKRGGDDAGLVLAGSGLVGGGATAGGAVGVAPWETGGPLRTDSSVPALPAQSDPRDTFELPTPASAAGAEAHAAHGLNPAQEPALDHSLGAEPEWEFDRDQAPNTDPDPYADQVSYADQDPYAAQDSYAGVSSGQDAGDAGDAQEPGPGQESSSEFDREISAALDPEHGVGTAQEPVLAPELAAKLFGEPDAASESEALSAHERGSAPDDGTEGAAEPAALVLPEPPAAAAPEVPASAQGEAAEGERAEAERAEVARAEAERAEVARAAAAAEAEILAAEAAADAAAADAAAADAAAAEAEASAAAADAAAAQAAAEAEAARHQSIREALMRAGLAAPETSGAAAAELAEPERPVTREMGPDTRQMSISLSELGFTGDDNPLDPSATPHSEVDVAAHADDSAQDDDAALGAAPSHGRAPAADAIPTEQSQAPASELEPAPESPAEPAPDFTAESAPESAQGPASATIPLFLPPQTEDAALRSEHGAEQSAAHATGPDSALEPESTKSREAALETESTVGGQQDADAEPVAPAPPITGELNWEQLLWQATQEVDEEDSDAPSDAAGEADADHTHTGDDTHDVDPHTDER</sequence>
<dbReference type="Gene3D" id="3.30.70.1440">
    <property type="entry name" value="Multidrug efflux transporter AcrB pore domain"/>
    <property type="match status" value="1"/>
</dbReference>
<dbReference type="Gene3D" id="3.30.70.1320">
    <property type="entry name" value="Multidrug efflux transporter AcrB pore domain like"/>
    <property type="match status" value="1"/>
</dbReference>
<feature type="transmembrane region" description="Helical" evidence="2">
    <location>
        <begin position="552"/>
        <end position="579"/>
    </location>
</feature>
<feature type="region of interest" description="Disordered" evidence="1">
    <location>
        <begin position="1213"/>
        <end position="1440"/>
    </location>
</feature>
<feature type="compositionally biased region" description="Basic and acidic residues" evidence="1">
    <location>
        <begin position="1506"/>
        <end position="1516"/>
    </location>
</feature>
<dbReference type="PANTHER" id="PTHR32063">
    <property type="match status" value="1"/>
</dbReference>